<accession>A0A6G4X1M3</accession>
<evidence type="ECO:0000313" key="2">
    <source>
        <dbReference type="Proteomes" id="UP000477722"/>
    </source>
</evidence>
<reference evidence="1 2" key="1">
    <citation type="submission" date="2020-02" db="EMBL/GenBank/DDBJ databases">
        <title>Whole-genome analyses of novel actinobacteria.</title>
        <authorList>
            <person name="Sahin N."/>
            <person name="Tatar D."/>
        </authorList>
    </citation>
    <scope>NUCLEOTIDE SEQUENCE [LARGE SCALE GENOMIC DNA]</scope>
    <source>
        <strain evidence="1 2">SB3404</strain>
    </source>
</reference>
<name>A0A6G4X1M3_9ACTN</name>
<dbReference type="Proteomes" id="UP000477722">
    <property type="component" value="Unassembled WGS sequence"/>
</dbReference>
<protein>
    <submittedName>
        <fullName evidence="1">Uncharacterized protein</fullName>
    </submittedName>
</protein>
<proteinExistence type="predicted"/>
<gene>
    <name evidence="1" type="ORF">G5C65_20855</name>
</gene>
<evidence type="ECO:0000313" key="1">
    <source>
        <dbReference type="EMBL" id="NGO70757.1"/>
    </source>
</evidence>
<sequence length="59" mass="6252">MAGDAGLAGEEAVAELRVVAVRVEQYIRQVRLFVPYRGPGVYTIPGQDGSVTVTVYGIG</sequence>
<comment type="caution">
    <text evidence="1">The sequence shown here is derived from an EMBL/GenBank/DDBJ whole genome shotgun (WGS) entry which is preliminary data.</text>
</comment>
<organism evidence="1 2">
    <name type="scientific">Streptomyces boncukensis</name>
    <dbReference type="NCBI Taxonomy" id="2711219"/>
    <lineage>
        <taxon>Bacteria</taxon>
        <taxon>Bacillati</taxon>
        <taxon>Actinomycetota</taxon>
        <taxon>Actinomycetes</taxon>
        <taxon>Kitasatosporales</taxon>
        <taxon>Streptomycetaceae</taxon>
        <taxon>Streptomyces</taxon>
    </lineage>
</organism>
<keyword evidence="2" id="KW-1185">Reference proteome</keyword>
<dbReference type="EMBL" id="JAAKZZ010000228">
    <property type="protein sequence ID" value="NGO70757.1"/>
    <property type="molecule type" value="Genomic_DNA"/>
</dbReference>
<dbReference type="AlphaFoldDB" id="A0A6G4X1M3"/>